<keyword evidence="1" id="KW-0732">Signal</keyword>
<dbReference type="eggNOG" id="ENOG5033CX9">
    <property type="taxonomic scope" value="Bacteria"/>
</dbReference>
<evidence type="ECO:0000313" key="2">
    <source>
        <dbReference type="EMBL" id="AFZ23528.1"/>
    </source>
</evidence>
<accession>K9WTH6</accession>
<feature type="chain" id="PRO_5003938063" description="HMA domain-containing protein" evidence="1">
    <location>
        <begin position="39"/>
        <end position="131"/>
    </location>
</feature>
<dbReference type="HOGENOM" id="CLU_168950_0_0_3"/>
<reference evidence="2 3" key="1">
    <citation type="submission" date="2012-06" db="EMBL/GenBank/DDBJ databases">
        <title>Finished chromosome of genome of Cylindrospermum stagnale PCC 7417.</title>
        <authorList>
            <consortium name="US DOE Joint Genome Institute"/>
            <person name="Gugger M."/>
            <person name="Coursin T."/>
            <person name="Rippka R."/>
            <person name="Tandeau De Marsac N."/>
            <person name="Huntemann M."/>
            <person name="Wei C.-L."/>
            <person name="Han J."/>
            <person name="Detter J.C."/>
            <person name="Han C."/>
            <person name="Tapia R."/>
            <person name="Chen A."/>
            <person name="Kyrpides N."/>
            <person name="Mavromatis K."/>
            <person name="Markowitz V."/>
            <person name="Szeto E."/>
            <person name="Ivanova N."/>
            <person name="Pagani I."/>
            <person name="Pati A."/>
            <person name="Goodwin L."/>
            <person name="Nordberg H.P."/>
            <person name="Cantor M.N."/>
            <person name="Hua S.X."/>
            <person name="Woyke T."/>
            <person name="Kerfeld C.A."/>
        </authorList>
    </citation>
    <scope>NUCLEOTIDE SEQUENCE [LARGE SCALE GENOMIC DNA]</scope>
    <source>
        <strain evidence="2 3">PCC 7417</strain>
    </source>
</reference>
<evidence type="ECO:0008006" key="4">
    <source>
        <dbReference type="Google" id="ProtNLM"/>
    </source>
</evidence>
<dbReference type="STRING" id="56107.Cylst_1231"/>
<dbReference type="KEGG" id="csg:Cylst_1231"/>
<proteinExistence type="predicted"/>
<organism evidence="2 3">
    <name type="scientific">Cylindrospermum stagnale PCC 7417</name>
    <dbReference type="NCBI Taxonomy" id="56107"/>
    <lineage>
        <taxon>Bacteria</taxon>
        <taxon>Bacillati</taxon>
        <taxon>Cyanobacteriota</taxon>
        <taxon>Cyanophyceae</taxon>
        <taxon>Nostocales</taxon>
        <taxon>Nostocaceae</taxon>
        <taxon>Cylindrospermum</taxon>
    </lineage>
</organism>
<name>K9WTH6_9NOST</name>
<keyword evidence="3" id="KW-1185">Reference proteome</keyword>
<evidence type="ECO:0000256" key="1">
    <source>
        <dbReference type="SAM" id="SignalP"/>
    </source>
</evidence>
<feature type="signal peptide" evidence="1">
    <location>
        <begin position="1"/>
        <end position="38"/>
    </location>
</feature>
<dbReference type="Proteomes" id="UP000010475">
    <property type="component" value="Chromosome"/>
</dbReference>
<dbReference type="EMBL" id="CP003642">
    <property type="protein sequence ID" value="AFZ23528.1"/>
    <property type="molecule type" value="Genomic_DNA"/>
</dbReference>
<evidence type="ECO:0000313" key="3">
    <source>
        <dbReference type="Proteomes" id="UP000010475"/>
    </source>
</evidence>
<protein>
    <recommendedName>
        <fullName evidence="4">HMA domain-containing protein</fullName>
    </recommendedName>
</protein>
<gene>
    <name evidence="2" type="ORF">Cylst_1231</name>
</gene>
<dbReference type="AlphaFoldDB" id="K9WTH6"/>
<sequence length="131" mass="14545">MRFLKKPMNRKLILSLLSSSTIFTSLMSTLALVNPAHASQPVLRLKNGEACIRHPHISYDQFVCIRNTPTNQLSRSTPASRVNSAQPSDKNIAMLDFTEAESNKAITVFGCDCPYCINALRTMQGSQPLVY</sequence>